<dbReference type="SMART" id="SM00195">
    <property type="entry name" value="DSPc"/>
    <property type="match status" value="1"/>
</dbReference>
<dbReference type="Gene3D" id="3.90.190.10">
    <property type="entry name" value="Protein tyrosine phosphatase superfamily"/>
    <property type="match status" value="1"/>
</dbReference>
<feature type="domain" description="Tyrosine specific protein phosphatases" evidence="8">
    <location>
        <begin position="58"/>
        <end position="117"/>
    </location>
</feature>
<keyword evidence="3 7" id="KW-0808">Transferase</keyword>
<dbReference type="InterPro" id="IPR000387">
    <property type="entry name" value="Tyr_Pase_dom"/>
</dbReference>
<dbReference type="InterPro" id="IPR015421">
    <property type="entry name" value="PyrdxlP-dep_Trfase_major"/>
</dbReference>
<sequence>MDFVMPQLAVGSRADAADGAALQAAGIDTLLSLAPLARPSEVALQLGLAVADRVALPAATIRSAAAFLAARIAAGHRVLMHCEQGISRSPALAACFLHEHLGLPLDAAFARVRAARPQADPHPALVASIRAHYAGADGPAVDLAGNENPFGPSPAACAAIARTAARLHRYPAADSAELRDALARRLGLSAVQLVIGNGACDLIDLALRAVVGAGGEVLIPDPAFPAYRSAAARVGARVVTVPMAGSEYAVGEYLARLSPETRLVVVASPHNPTGTLMDPADWARLCAALPAGAVLLLDEAYRDYAEGHALIDAAADVRRGAAVLALRSLSKVEGLAGLRVGYGFAPETLVRRLAALCPQYHVGSLAQAAALAALDDETHRRASIGANARGRELLMAGLVRLGVEFVPSAANFVLLRAPRDALARLAERGVAVKCMARYGLPGHIRVSVGLPAENARFLAMLGELLREDQDCRDAVPA</sequence>
<organism evidence="9 10">
    <name type="scientific">Aromatoleum tolulyticum</name>
    <dbReference type="NCBI Taxonomy" id="34027"/>
    <lineage>
        <taxon>Bacteria</taxon>
        <taxon>Pseudomonadati</taxon>
        <taxon>Pseudomonadota</taxon>
        <taxon>Betaproteobacteria</taxon>
        <taxon>Rhodocyclales</taxon>
        <taxon>Rhodocyclaceae</taxon>
        <taxon>Aromatoleum</taxon>
    </lineage>
</organism>
<dbReference type="InterPro" id="IPR004838">
    <property type="entry name" value="NHTrfase_class1_PyrdxlP-BS"/>
</dbReference>
<protein>
    <recommendedName>
        <fullName evidence="7">Aminotransferase</fullName>
        <ecNumber evidence="7">2.6.1.-</ecNumber>
    </recommendedName>
</protein>
<gene>
    <name evidence="9" type="ORF">SAMN05421829_101288</name>
</gene>
<keyword evidence="4" id="KW-0378">Hydrolase</keyword>
<dbReference type="PANTHER" id="PTHR43643:SF3">
    <property type="entry name" value="HISTIDINOL-PHOSPHATE AMINOTRANSFERASE"/>
    <property type="match status" value="1"/>
</dbReference>
<dbReference type="Proteomes" id="UP000186819">
    <property type="component" value="Unassembled WGS sequence"/>
</dbReference>
<evidence type="ECO:0000256" key="3">
    <source>
        <dbReference type="ARBA" id="ARBA00022679"/>
    </source>
</evidence>
<dbReference type="PANTHER" id="PTHR43643">
    <property type="entry name" value="HISTIDINOL-PHOSPHATE AMINOTRANSFERASE 2"/>
    <property type="match status" value="1"/>
</dbReference>
<dbReference type="EMBL" id="FTMD01000001">
    <property type="protein sequence ID" value="SIP91083.1"/>
    <property type="molecule type" value="Genomic_DNA"/>
</dbReference>
<dbReference type="OrthoDB" id="9813612at2"/>
<keyword evidence="6" id="KW-0904">Protein phosphatase</keyword>
<dbReference type="GO" id="GO:0004721">
    <property type="term" value="F:phosphoprotein phosphatase activity"/>
    <property type="evidence" value="ECO:0007669"/>
    <property type="project" value="UniProtKB-KW"/>
</dbReference>
<proteinExistence type="inferred from homology"/>
<dbReference type="EC" id="2.6.1.-" evidence="7"/>
<dbReference type="PROSITE" id="PS00105">
    <property type="entry name" value="AA_TRANSFER_CLASS_1"/>
    <property type="match status" value="1"/>
</dbReference>
<dbReference type="CDD" id="cd00609">
    <property type="entry name" value="AAT_like"/>
    <property type="match status" value="1"/>
</dbReference>
<evidence type="ECO:0000256" key="6">
    <source>
        <dbReference type="ARBA" id="ARBA00022912"/>
    </source>
</evidence>
<dbReference type="InterPro" id="IPR016130">
    <property type="entry name" value="Tyr_Pase_AS"/>
</dbReference>
<dbReference type="InterPro" id="IPR004839">
    <property type="entry name" value="Aminotransferase_I/II_large"/>
</dbReference>
<dbReference type="Gene3D" id="3.90.1150.10">
    <property type="entry name" value="Aspartate Aminotransferase, domain 1"/>
    <property type="match status" value="1"/>
</dbReference>
<keyword evidence="5" id="KW-0663">Pyridoxal phosphate</keyword>
<evidence type="ECO:0000256" key="4">
    <source>
        <dbReference type="ARBA" id="ARBA00022801"/>
    </source>
</evidence>
<reference evidence="10" key="1">
    <citation type="submission" date="2017-01" db="EMBL/GenBank/DDBJ databases">
        <authorList>
            <person name="Varghese N."/>
            <person name="Submissions S."/>
        </authorList>
    </citation>
    <scope>NUCLEOTIDE SEQUENCE [LARGE SCALE GENOMIC DNA]</scope>
    <source>
        <strain evidence="10">ATCC 51758</strain>
    </source>
</reference>
<evidence type="ECO:0000256" key="5">
    <source>
        <dbReference type="ARBA" id="ARBA00022898"/>
    </source>
</evidence>
<keyword evidence="2 7" id="KW-0032">Aminotransferase</keyword>
<dbReference type="SUPFAM" id="SSF53383">
    <property type="entry name" value="PLP-dependent transferases"/>
    <property type="match status" value="1"/>
</dbReference>
<dbReference type="InterPro" id="IPR020422">
    <property type="entry name" value="TYR_PHOSPHATASE_DUAL_dom"/>
</dbReference>
<dbReference type="Pfam" id="PF00155">
    <property type="entry name" value="Aminotran_1_2"/>
    <property type="match status" value="1"/>
</dbReference>
<dbReference type="InterPro" id="IPR000340">
    <property type="entry name" value="Dual-sp_phosphatase_cat-dom"/>
</dbReference>
<dbReference type="STRING" id="34027.SAMN05421829_101288"/>
<evidence type="ECO:0000313" key="10">
    <source>
        <dbReference type="Proteomes" id="UP000186819"/>
    </source>
</evidence>
<comment type="cofactor">
    <cofactor evidence="7">
        <name>pyridoxal 5'-phosphate</name>
        <dbReference type="ChEBI" id="CHEBI:597326"/>
    </cofactor>
</comment>
<keyword evidence="10" id="KW-1185">Reference proteome</keyword>
<dbReference type="GO" id="GO:0008483">
    <property type="term" value="F:transaminase activity"/>
    <property type="evidence" value="ECO:0007669"/>
    <property type="project" value="UniProtKB-KW"/>
</dbReference>
<comment type="similarity">
    <text evidence="7">Belongs to the class-I pyridoxal-phosphate-dependent aminotransferase family.</text>
</comment>
<dbReference type="PROSITE" id="PS00383">
    <property type="entry name" value="TYR_PHOSPHATASE_1"/>
    <property type="match status" value="1"/>
</dbReference>
<evidence type="ECO:0000256" key="7">
    <source>
        <dbReference type="RuleBase" id="RU000481"/>
    </source>
</evidence>
<dbReference type="RefSeq" id="WP_076600313.1">
    <property type="nucleotide sequence ID" value="NZ_FTMD01000001.1"/>
</dbReference>
<dbReference type="Pfam" id="PF00782">
    <property type="entry name" value="DSPc"/>
    <property type="match status" value="1"/>
</dbReference>
<comment type="similarity">
    <text evidence="1">Belongs to the class-II pyridoxal-phosphate-dependent aminotransferase family. Histidinol-phosphate aminotransferase subfamily.</text>
</comment>
<evidence type="ECO:0000256" key="1">
    <source>
        <dbReference type="ARBA" id="ARBA00007970"/>
    </source>
</evidence>
<evidence type="ECO:0000256" key="2">
    <source>
        <dbReference type="ARBA" id="ARBA00022576"/>
    </source>
</evidence>
<name>A0A1N6NG96_9RHOO</name>
<dbReference type="InterPro" id="IPR050106">
    <property type="entry name" value="HistidinolP_aminotransfase"/>
</dbReference>
<dbReference type="InterPro" id="IPR029021">
    <property type="entry name" value="Prot-tyrosine_phosphatase-like"/>
</dbReference>
<accession>A0A1N6NG96</accession>
<dbReference type="SUPFAM" id="SSF52799">
    <property type="entry name" value="(Phosphotyrosine protein) phosphatases II"/>
    <property type="match status" value="1"/>
</dbReference>
<dbReference type="GO" id="GO:0030170">
    <property type="term" value="F:pyridoxal phosphate binding"/>
    <property type="evidence" value="ECO:0007669"/>
    <property type="project" value="InterPro"/>
</dbReference>
<dbReference type="AlphaFoldDB" id="A0A1N6NG96"/>
<dbReference type="InterPro" id="IPR015422">
    <property type="entry name" value="PyrdxlP-dep_Trfase_small"/>
</dbReference>
<dbReference type="InterPro" id="IPR015424">
    <property type="entry name" value="PyrdxlP-dep_Trfase"/>
</dbReference>
<evidence type="ECO:0000313" key="9">
    <source>
        <dbReference type="EMBL" id="SIP91083.1"/>
    </source>
</evidence>
<dbReference type="Gene3D" id="3.40.640.10">
    <property type="entry name" value="Type I PLP-dependent aspartate aminotransferase-like (Major domain)"/>
    <property type="match status" value="1"/>
</dbReference>
<dbReference type="PROSITE" id="PS50056">
    <property type="entry name" value="TYR_PHOSPHATASE_2"/>
    <property type="match status" value="1"/>
</dbReference>
<evidence type="ECO:0000259" key="8">
    <source>
        <dbReference type="PROSITE" id="PS50056"/>
    </source>
</evidence>